<keyword evidence="9" id="KW-1185">Reference proteome</keyword>
<evidence type="ECO:0000313" key="8">
    <source>
        <dbReference type="EMBL" id="GHO46579.1"/>
    </source>
</evidence>
<evidence type="ECO:0000259" key="7">
    <source>
        <dbReference type="PROSITE" id="PS50109"/>
    </source>
</evidence>
<keyword evidence="4" id="KW-0418">Kinase</keyword>
<comment type="catalytic activity">
    <reaction evidence="1">
        <text>ATP + protein L-histidine = ADP + protein N-phospho-L-histidine.</text>
        <dbReference type="EC" id="2.7.13.3"/>
    </reaction>
</comment>
<dbReference type="GO" id="GO:0000155">
    <property type="term" value="F:phosphorelay sensor kinase activity"/>
    <property type="evidence" value="ECO:0007669"/>
    <property type="project" value="InterPro"/>
</dbReference>
<dbReference type="EC" id="2.7.13.3" evidence="2"/>
<dbReference type="Proteomes" id="UP000612362">
    <property type="component" value="Unassembled WGS sequence"/>
</dbReference>
<sequence>MGSSHKRRTGTKTLVQAIEQEPAQNGASEEIALQTLERALQETRERFESFISTAGHELRTPLTTIKGNAQLALRRLAKIQRTTVRQEPIDKEALMTDLERLQQPLDYIVYRVDMQDRMISDLLDVSRIQSGKLAISARSCNLRLLVQNVVNTARQQTPERQIHLNLPAEEEIPIKADPERVEQAINIFLSNALKFSTLEQQVEVCLTLEENQGQRIARLQVQDHGTGIPADEQERIWDVSYRVKEIQVQDGSHVGLGLGLFLCRTIIERQQGQVGMCSAPGEGSCFWFILPLE</sequence>
<evidence type="ECO:0000256" key="6">
    <source>
        <dbReference type="SAM" id="Coils"/>
    </source>
</evidence>
<comment type="caution">
    <text evidence="8">The sequence shown here is derived from an EMBL/GenBank/DDBJ whole genome shotgun (WGS) entry which is preliminary data.</text>
</comment>
<dbReference type="Gene3D" id="3.30.565.10">
    <property type="entry name" value="Histidine kinase-like ATPase, C-terminal domain"/>
    <property type="match status" value="1"/>
</dbReference>
<dbReference type="SUPFAM" id="SSF55874">
    <property type="entry name" value="ATPase domain of HSP90 chaperone/DNA topoisomerase II/histidine kinase"/>
    <property type="match status" value="1"/>
</dbReference>
<keyword evidence="5" id="KW-0902">Two-component regulatory system</keyword>
<dbReference type="CDD" id="cd00082">
    <property type="entry name" value="HisKA"/>
    <property type="match status" value="1"/>
</dbReference>
<evidence type="ECO:0000256" key="3">
    <source>
        <dbReference type="ARBA" id="ARBA00022553"/>
    </source>
</evidence>
<feature type="domain" description="Histidine kinase" evidence="7">
    <location>
        <begin position="53"/>
        <end position="293"/>
    </location>
</feature>
<dbReference type="InterPro" id="IPR003661">
    <property type="entry name" value="HisK_dim/P_dom"/>
</dbReference>
<evidence type="ECO:0000256" key="1">
    <source>
        <dbReference type="ARBA" id="ARBA00000085"/>
    </source>
</evidence>
<gene>
    <name evidence="8" type="ORF">KSX_47420</name>
</gene>
<protein>
    <recommendedName>
        <fullName evidence="2">histidine kinase</fullName>
        <ecNumber evidence="2">2.7.13.3</ecNumber>
    </recommendedName>
</protein>
<evidence type="ECO:0000256" key="4">
    <source>
        <dbReference type="ARBA" id="ARBA00022777"/>
    </source>
</evidence>
<dbReference type="InterPro" id="IPR036097">
    <property type="entry name" value="HisK_dim/P_sf"/>
</dbReference>
<dbReference type="InterPro" id="IPR036890">
    <property type="entry name" value="HATPase_C_sf"/>
</dbReference>
<proteinExistence type="predicted"/>
<organism evidence="8 9">
    <name type="scientific">Ktedonospora formicarum</name>
    <dbReference type="NCBI Taxonomy" id="2778364"/>
    <lineage>
        <taxon>Bacteria</taxon>
        <taxon>Bacillati</taxon>
        <taxon>Chloroflexota</taxon>
        <taxon>Ktedonobacteria</taxon>
        <taxon>Ktedonobacterales</taxon>
        <taxon>Ktedonobacteraceae</taxon>
        <taxon>Ktedonospora</taxon>
    </lineage>
</organism>
<keyword evidence="6" id="KW-0175">Coiled coil</keyword>
<dbReference type="SUPFAM" id="SSF47384">
    <property type="entry name" value="Homodimeric domain of signal transducing histidine kinase"/>
    <property type="match status" value="1"/>
</dbReference>
<dbReference type="InterPro" id="IPR004358">
    <property type="entry name" value="Sig_transdc_His_kin-like_C"/>
</dbReference>
<dbReference type="Pfam" id="PF02518">
    <property type="entry name" value="HATPase_c"/>
    <property type="match status" value="1"/>
</dbReference>
<evidence type="ECO:0000256" key="2">
    <source>
        <dbReference type="ARBA" id="ARBA00012438"/>
    </source>
</evidence>
<name>A0A8J3I6Y7_9CHLR</name>
<dbReference type="AlphaFoldDB" id="A0A8J3I6Y7"/>
<dbReference type="SMART" id="SM00388">
    <property type="entry name" value="HisKA"/>
    <property type="match status" value="1"/>
</dbReference>
<evidence type="ECO:0000256" key="5">
    <source>
        <dbReference type="ARBA" id="ARBA00023012"/>
    </source>
</evidence>
<reference evidence="8" key="1">
    <citation type="submission" date="2020-10" db="EMBL/GenBank/DDBJ databases">
        <title>Taxonomic study of unclassified bacteria belonging to the class Ktedonobacteria.</title>
        <authorList>
            <person name="Yabe S."/>
            <person name="Wang C.M."/>
            <person name="Zheng Y."/>
            <person name="Sakai Y."/>
            <person name="Cavaletti L."/>
            <person name="Monciardini P."/>
            <person name="Donadio S."/>
        </authorList>
    </citation>
    <scope>NUCLEOTIDE SEQUENCE</scope>
    <source>
        <strain evidence="8">SOSP1-1</strain>
    </source>
</reference>
<keyword evidence="4" id="KW-0808">Transferase</keyword>
<dbReference type="EMBL" id="BNJF01000002">
    <property type="protein sequence ID" value="GHO46579.1"/>
    <property type="molecule type" value="Genomic_DNA"/>
</dbReference>
<dbReference type="Gene3D" id="1.10.287.130">
    <property type="match status" value="1"/>
</dbReference>
<keyword evidence="3" id="KW-0597">Phosphoprotein</keyword>
<dbReference type="SMART" id="SM00387">
    <property type="entry name" value="HATPase_c"/>
    <property type="match status" value="1"/>
</dbReference>
<dbReference type="InterPro" id="IPR003594">
    <property type="entry name" value="HATPase_dom"/>
</dbReference>
<dbReference type="PRINTS" id="PR00344">
    <property type="entry name" value="BCTRLSENSOR"/>
</dbReference>
<dbReference type="RefSeq" id="WP_220195949.1">
    <property type="nucleotide sequence ID" value="NZ_BNJF01000002.1"/>
</dbReference>
<dbReference type="PANTHER" id="PTHR43547:SF2">
    <property type="entry name" value="HYBRID SIGNAL TRANSDUCTION HISTIDINE KINASE C"/>
    <property type="match status" value="1"/>
</dbReference>
<dbReference type="InterPro" id="IPR005467">
    <property type="entry name" value="His_kinase_dom"/>
</dbReference>
<accession>A0A8J3I6Y7</accession>
<dbReference type="PROSITE" id="PS50109">
    <property type="entry name" value="HIS_KIN"/>
    <property type="match status" value="1"/>
</dbReference>
<dbReference type="Pfam" id="PF00512">
    <property type="entry name" value="HisKA"/>
    <property type="match status" value="1"/>
</dbReference>
<feature type="coiled-coil region" evidence="6">
    <location>
        <begin position="26"/>
        <end position="53"/>
    </location>
</feature>
<dbReference type="PANTHER" id="PTHR43547">
    <property type="entry name" value="TWO-COMPONENT HISTIDINE KINASE"/>
    <property type="match status" value="1"/>
</dbReference>
<evidence type="ECO:0000313" key="9">
    <source>
        <dbReference type="Proteomes" id="UP000612362"/>
    </source>
</evidence>